<dbReference type="Pfam" id="PF01381">
    <property type="entry name" value="HTH_3"/>
    <property type="match status" value="1"/>
</dbReference>
<evidence type="ECO:0000259" key="2">
    <source>
        <dbReference type="PROSITE" id="PS50943"/>
    </source>
</evidence>
<evidence type="ECO:0000256" key="1">
    <source>
        <dbReference type="ARBA" id="ARBA00023125"/>
    </source>
</evidence>
<dbReference type="InterPro" id="IPR001387">
    <property type="entry name" value="Cro/C1-type_HTH"/>
</dbReference>
<dbReference type="PANTHER" id="PTHR46558:SF4">
    <property type="entry name" value="DNA-BIDING PHAGE PROTEIN"/>
    <property type="match status" value="1"/>
</dbReference>
<name>A0A164AFI5_9BACI</name>
<dbReference type="SUPFAM" id="SSF47413">
    <property type="entry name" value="lambda repressor-like DNA-binding domains"/>
    <property type="match status" value="1"/>
</dbReference>
<dbReference type="SMART" id="SM00530">
    <property type="entry name" value="HTH_XRE"/>
    <property type="match status" value="1"/>
</dbReference>
<reference evidence="3 4" key="1">
    <citation type="submission" date="2016-10" db="EMBL/GenBank/DDBJ databases">
        <title>The whole genome sequencing and assembly of Aeribacillus pallidus KCTC3564 strain.</title>
        <authorList>
            <person name="Lee Y.-J."/>
            <person name="Park M.-K."/>
            <person name="Yi H."/>
            <person name="Bahn Y.-S."/>
            <person name="Kim J.F."/>
            <person name="Lee D.-W."/>
        </authorList>
    </citation>
    <scope>NUCLEOTIDE SEQUENCE [LARGE SCALE GENOMIC DNA]</scope>
    <source>
        <strain evidence="3 4">KCTC3564</strain>
    </source>
</reference>
<keyword evidence="1" id="KW-0238">DNA-binding</keyword>
<dbReference type="KEGG" id="apak:AP3564_03780"/>
<dbReference type="Gene3D" id="1.10.260.40">
    <property type="entry name" value="lambda repressor-like DNA-binding domains"/>
    <property type="match status" value="1"/>
</dbReference>
<proteinExistence type="predicted"/>
<feature type="domain" description="HTH cro/C1-type" evidence="2">
    <location>
        <begin position="11"/>
        <end position="65"/>
    </location>
</feature>
<gene>
    <name evidence="3" type="ORF">AP3564_03780</name>
</gene>
<dbReference type="GeneID" id="301127771"/>
<dbReference type="InterPro" id="IPR010982">
    <property type="entry name" value="Lambda_DNA-bd_dom_sf"/>
</dbReference>
<organism evidence="3 4">
    <name type="scientific">Aeribacillus pallidus</name>
    <dbReference type="NCBI Taxonomy" id="33936"/>
    <lineage>
        <taxon>Bacteria</taxon>
        <taxon>Bacillati</taxon>
        <taxon>Bacillota</taxon>
        <taxon>Bacilli</taxon>
        <taxon>Bacillales</taxon>
        <taxon>Bacillaceae</taxon>
        <taxon>Aeribacillus</taxon>
    </lineage>
</organism>
<dbReference type="AlphaFoldDB" id="A0A164AFI5"/>
<dbReference type="PROSITE" id="PS50943">
    <property type="entry name" value="HTH_CROC1"/>
    <property type="match status" value="1"/>
</dbReference>
<evidence type="ECO:0000313" key="3">
    <source>
        <dbReference type="EMBL" id="ASS89483.1"/>
    </source>
</evidence>
<dbReference type="RefSeq" id="WP_066248034.1">
    <property type="nucleotide sequence ID" value="NZ_LVHY01000075.1"/>
</dbReference>
<dbReference type="EMBL" id="CP017703">
    <property type="protein sequence ID" value="ASS89483.1"/>
    <property type="molecule type" value="Genomic_DNA"/>
</dbReference>
<accession>A0A164AFI5</accession>
<evidence type="ECO:0000313" key="4">
    <source>
        <dbReference type="Proteomes" id="UP000214606"/>
    </source>
</evidence>
<accession>A0A223E2N5</accession>
<dbReference type="GO" id="GO:0003677">
    <property type="term" value="F:DNA binding"/>
    <property type="evidence" value="ECO:0007669"/>
    <property type="project" value="UniProtKB-KW"/>
</dbReference>
<protein>
    <recommendedName>
        <fullName evidence="2">HTH cro/C1-type domain-containing protein</fullName>
    </recommendedName>
</protein>
<sequence>MNAQQKFQMNMKFFRKEKGWTQKQLAEKLNMTRSVISKLETGVQQPSLEQLVSISEALEISIDHLVGQGGTPSMLAEVLEPYRSEKHLEEVIDFLIKHPNLYDAIKKLAKTNHNQQQLSQYVATMIHELLKIE</sequence>
<dbReference type="PANTHER" id="PTHR46558">
    <property type="entry name" value="TRACRIPTIONAL REGULATORY PROTEIN-RELATED-RELATED"/>
    <property type="match status" value="1"/>
</dbReference>
<dbReference type="CDD" id="cd00093">
    <property type="entry name" value="HTH_XRE"/>
    <property type="match status" value="1"/>
</dbReference>
<dbReference type="Proteomes" id="UP000214606">
    <property type="component" value="Chromosome"/>
</dbReference>